<name>A0A6A6FUB1_9PEZI</name>
<evidence type="ECO:0000313" key="1">
    <source>
        <dbReference type="EMBL" id="KAF2216798.1"/>
    </source>
</evidence>
<gene>
    <name evidence="1" type="ORF">CERZMDRAFT_80832</name>
</gene>
<sequence>MPPSRGTNSIYESLNSSGRQCRGVMAARSERVHCEEIRNYSLSNKQQQEFSDVGASYICNSNSHYKPRPVFQYTSGIRIDATTPSSDGRARLIIHQSDPDSAAPSHRRAVEHFRHRNQKRIIPAGLFQQAPVAYVQFDRSSFPTWLERLRGPGEGLTPAQFLDSLMVSLLIILNARDSSSRSMTCVTSLTAVLFGGTPTQTIINLSP</sequence>
<proteinExistence type="predicted"/>
<accession>A0A6A6FUB1</accession>
<organism evidence="1 2">
    <name type="scientific">Cercospora zeae-maydis SCOH1-5</name>
    <dbReference type="NCBI Taxonomy" id="717836"/>
    <lineage>
        <taxon>Eukaryota</taxon>
        <taxon>Fungi</taxon>
        <taxon>Dikarya</taxon>
        <taxon>Ascomycota</taxon>
        <taxon>Pezizomycotina</taxon>
        <taxon>Dothideomycetes</taxon>
        <taxon>Dothideomycetidae</taxon>
        <taxon>Mycosphaerellales</taxon>
        <taxon>Mycosphaerellaceae</taxon>
        <taxon>Cercospora</taxon>
    </lineage>
</organism>
<evidence type="ECO:0000313" key="2">
    <source>
        <dbReference type="Proteomes" id="UP000799539"/>
    </source>
</evidence>
<protein>
    <submittedName>
        <fullName evidence="1">Uncharacterized protein</fullName>
    </submittedName>
</protein>
<reference evidence="1" key="1">
    <citation type="journal article" date="2020" name="Stud. Mycol.">
        <title>101 Dothideomycetes genomes: a test case for predicting lifestyles and emergence of pathogens.</title>
        <authorList>
            <person name="Haridas S."/>
            <person name="Albert R."/>
            <person name="Binder M."/>
            <person name="Bloem J."/>
            <person name="Labutti K."/>
            <person name="Salamov A."/>
            <person name="Andreopoulos B."/>
            <person name="Baker S."/>
            <person name="Barry K."/>
            <person name="Bills G."/>
            <person name="Bluhm B."/>
            <person name="Cannon C."/>
            <person name="Castanera R."/>
            <person name="Culley D."/>
            <person name="Daum C."/>
            <person name="Ezra D."/>
            <person name="Gonzalez J."/>
            <person name="Henrissat B."/>
            <person name="Kuo A."/>
            <person name="Liang C."/>
            <person name="Lipzen A."/>
            <person name="Lutzoni F."/>
            <person name="Magnuson J."/>
            <person name="Mondo S."/>
            <person name="Nolan M."/>
            <person name="Ohm R."/>
            <person name="Pangilinan J."/>
            <person name="Park H.-J."/>
            <person name="Ramirez L."/>
            <person name="Alfaro M."/>
            <person name="Sun H."/>
            <person name="Tritt A."/>
            <person name="Yoshinaga Y."/>
            <person name="Zwiers L.-H."/>
            <person name="Turgeon B."/>
            <person name="Goodwin S."/>
            <person name="Spatafora J."/>
            <person name="Crous P."/>
            <person name="Grigoriev I."/>
        </authorList>
    </citation>
    <scope>NUCLEOTIDE SEQUENCE</scope>
    <source>
        <strain evidence="1">SCOH1-5</strain>
    </source>
</reference>
<dbReference type="EMBL" id="ML992663">
    <property type="protein sequence ID" value="KAF2216798.1"/>
    <property type="molecule type" value="Genomic_DNA"/>
</dbReference>
<keyword evidence="2" id="KW-1185">Reference proteome</keyword>
<dbReference type="Proteomes" id="UP000799539">
    <property type="component" value="Unassembled WGS sequence"/>
</dbReference>
<dbReference type="AlphaFoldDB" id="A0A6A6FUB1"/>